<reference evidence="1 2" key="1">
    <citation type="submission" date="2024-01" db="EMBL/GenBank/DDBJ databases">
        <title>Genome assemblies of Stephania.</title>
        <authorList>
            <person name="Yang L."/>
        </authorList>
    </citation>
    <scope>NUCLEOTIDE SEQUENCE [LARGE SCALE GENOMIC DNA]</scope>
    <source>
        <strain evidence="1">QJT</strain>
        <tissue evidence="1">Leaf</tissue>
    </source>
</reference>
<gene>
    <name evidence="1" type="ORF">Sjap_020239</name>
</gene>
<evidence type="ECO:0000313" key="1">
    <source>
        <dbReference type="EMBL" id="KAK9102985.1"/>
    </source>
</evidence>
<name>A0AAP0F0A1_9MAGN</name>
<dbReference type="AlphaFoldDB" id="A0AAP0F0A1"/>
<comment type="caution">
    <text evidence="1">The sequence shown here is derived from an EMBL/GenBank/DDBJ whole genome shotgun (WGS) entry which is preliminary data.</text>
</comment>
<organism evidence="1 2">
    <name type="scientific">Stephania japonica</name>
    <dbReference type="NCBI Taxonomy" id="461633"/>
    <lineage>
        <taxon>Eukaryota</taxon>
        <taxon>Viridiplantae</taxon>
        <taxon>Streptophyta</taxon>
        <taxon>Embryophyta</taxon>
        <taxon>Tracheophyta</taxon>
        <taxon>Spermatophyta</taxon>
        <taxon>Magnoliopsida</taxon>
        <taxon>Ranunculales</taxon>
        <taxon>Menispermaceae</taxon>
        <taxon>Menispermoideae</taxon>
        <taxon>Cissampelideae</taxon>
        <taxon>Stephania</taxon>
    </lineage>
</organism>
<accession>A0AAP0F0A1</accession>
<sequence>MMLSQIQTYNSFILYFPIVFPLSFEILTNGSKNSLDKPISAFRRFDQSERALNSFSRKLLRLISESPVLLFFGCCEELLISRAQSLMAGRYENNPLDEEKLNPFLVWMNCAQSLLVNRCRCASSSSSMCEICCFFFFGSGFRFMCSLTFSFELLIVEGEIFLCWKSLENV</sequence>
<keyword evidence="2" id="KW-1185">Reference proteome</keyword>
<protein>
    <submittedName>
        <fullName evidence="1">Uncharacterized protein</fullName>
    </submittedName>
</protein>
<dbReference type="EMBL" id="JBBNAE010000008">
    <property type="protein sequence ID" value="KAK9102985.1"/>
    <property type="molecule type" value="Genomic_DNA"/>
</dbReference>
<proteinExistence type="predicted"/>
<evidence type="ECO:0000313" key="2">
    <source>
        <dbReference type="Proteomes" id="UP001417504"/>
    </source>
</evidence>
<dbReference type="Proteomes" id="UP001417504">
    <property type="component" value="Unassembled WGS sequence"/>
</dbReference>